<dbReference type="Gene3D" id="3.20.20.300">
    <property type="entry name" value="Glycoside hydrolase, family 3, N-terminal domain"/>
    <property type="match status" value="1"/>
</dbReference>
<evidence type="ECO:0000313" key="6">
    <source>
        <dbReference type="Proteomes" id="UP000526501"/>
    </source>
</evidence>
<evidence type="ECO:0000313" key="5">
    <source>
        <dbReference type="EMBL" id="MBC2607518.1"/>
    </source>
</evidence>
<evidence type="ECO:0000256" key="1">
    <source>
        <dbReference type="ARBA" id="ARBA00005336"/>
    </source>
</evidence>
<dbReference type="GO" id="GO:0009044">
    <property type="term" value="F:xylan 1,4-beta-xylosidase activity"/>
    <property type="evidence" value="ECO:0007669"/>
    <property type="project" value="InterPro"/>
</dbReference>
<dbReference type="Pfam" id="PF00933">
    <property type="entry name" value="Glyco_hydro_3"/>
    <property type="match status" value="1"/>
</dbReference>
<dbReference type="Proteomes" id="UP000526501">
    <property type="component" value="Unassembled WGS sequence"/>
</dbReference>
<comment type="similarity">
    <text evidence="1">Belongs to the glycosyl hydrolase 3 family.</text>
</comment>
<dbReference type="SUPFAM" id="SSF52279">
    <property type="entry name" value="Beta-D-glucan exohydrolase, C-terminal domain"/>
    <property type="match status" value="1"/>
</dbReference>
<dbReference type="InterPro" id="IPR011658">
    <property type="entry name" value="PA14_dom"/>
</dbReference>
<dbReference type="SUPFAM" id="SSF51445">
    <property type="entry name" value="(Trans)glycosidases"/>
    <property type="match status" value="1"/>
</dbReference>
<dbReference type="PRINTS" id="PR00133">
    <property type="entry name" value="GLHYDRLASE3"/>
</dbReference>
<dbReference type="GO" id="GO:0045493">
    <property type="term" value="P:xylan catabolic process"/>
    <property type="evidence" value="ECO:0007669"/>
    <property type="project" value="InterPro"/>
</dbReference>
<dbReference type="InterPro" id="IPR037524">
    <property type="entry name" value="PA14/GLEYA"/>
</dbReference>
<comment type="caution">
    <text evidence="5">The sequence shown here is derived from an EMBL/GenBank/DDBJ whole genome shotgun (WGS) entry which is preliminary data.</text>
</comment>
<proteinExistence type="inferred from homology"/>
<dbReference type="RefSeq" id="WP_185661399.1">
    <property type="nucleotide sequence ID" value="NZ_CAWPOO010000013.1"/>
</dbReference>
<dbReference type="InterPro" id="IPR001764">
    <property type="entry name" value="Glyco_hydro_3_N"/>
</dbReference>
<name>A0A7X1E9T3_9BACT</name>
<dbReference type="InterPro" id="IPR036962">
    <property type="entry name" value="Glyco_hydro_3_N_sf"/>
</dbReference>
<dbReference type="InterPro" id="IPR026891">
    <property type="entry name" value="Fn3-like"/>
</dbReference>
<reference evidence="5 6" key="1">
    <citation type="submission" date="2020-07" db="EMBL/GenBank/DDBJ databases">
        <authorList>
            <person name="Feng X."/>
        </authorList>
    </citation>
    <scope>NUCLEOTIDE SEQUENCE [LARGE SCALE GENOMIC DNA]</scope>
    <source>
        <strain evidence="5 6">JCM23202</strain>
    </source>
</reference>
<dbReference type="EMBL" id="JACHVC010000013">
    <property type="protein sequence ID" value="MBC2607518.1"/>
    <property type="molecule type" value="Genomic_DNA"/>
</dbReference>
<evidence type="ECO:0000259" key="4">
    <source>
        <dbReference type="PROSITE" id="PS51820"/>
    </source>
</evidence>
<dbReference type="Gene3D" id="3.40.50.1700">
    <property type="entry name" value="Glycoside hydrolase family 3 C-terminal domain"/>
    <property type="match status" value="2"/>
</dbReference>
<protein>
    <submittedName>
        <fullName evidence="5">Glycoside hydrolase family 3 C-terminal domain-containing protein</fullName>
    </submittedName>
</protein>
<dbReference type="InterPro" id="IPR017853">
    <property type="entry name" value="GH"/>
</dbReference>
<organism evidence="5 6">
    <name type="scientific">Pelagicoccus albus</name>
    <dbReference type="NCBI Taxonomy" id="415222"/>
    <lineage>
        <taxon>Bacteria</taxon>
        <taxon>Pseudomonadati</taxon>
        <taxon>Verrucomicrobiota</taxon>
        <taxon>Opitutia</taxon>
        <taxon>Puniceicoccales</taxon>
        <taxon>Pelagicoccaceae</taxon>
        <taxon>Pelagicoccus</taxon>
    </lineage>
</organism>
<sequence>MNTVPFSKSFLSGLKAIGMAGVFVLTCWGEEPAYLDADAPMDERIHDLISRLTLDEKAELMKNESIGVPRLDIPAYDWWNEALHGVARAGEATVFPQAIGLAAMWDVEQMYEVADVISTEARAKHHEFIRNGIHDRYTGLTFWSPNINIFRDPRWGRGQETYGEDPYLTGQTGLAFVTGMQGDDPDYLKTAATAKHFAVHSGPETDRYSFNADPTAADFYETYLPAFEVLVKEGKVEAVMSAYNAIFNVPTTMSPVLYDILDAWEFDGHVVSDCGAVYCIFEKFGMARDFAEAEALALQAGLCLRCGDGDATLADAVRRGLISNEILDEQLFKLLRTWFRLGMFDPAERVSYAQIPLSANDTAENSQVALEAAEKSIVLLKNDGILPLDAKKTKRILVVGPNANSIPALLGNYNGTPSDPKTIVESFREILPDSMQIDFMQGTDYVASSSAVSIVPRIVLASGDFSTATDGDVSGLIASYYDNKDISGEPVSSNRSHQIEFNWGEGSPAANVSADEFSAEWTGLLTTGIGGEYEFIVEANGGVRVFLGEEEILADWTSGEKSLSVVKNFADNEVSTIRIQYFHDDSAGEDDAHIYFKWRIPPADAAFENALALAEKADAVIFVGGISAQLEGEDMRVDYEGFGGGDRSRIELPTIQQELAKELAGTGTPLVFVNLSGSAMAFESVNDSANALLQAWYPGQRGGEALANILFGKVNPAGRLPVTFYGSTNDLPDFKDYKMDGRTYRYFEGEVPYAFGHGLSYTQFKYQKLSVKEAEKGGFDVSVKLRNIGKLSGDEVVQAYLISPDYDGKRELLTLAAFDRVSLAKGESKSVSLNIKDKQFLRWNDSYGEMRKMTGEWKIAVGSASDDLQLEETFIVD</sequence>
<dbReference type="AlphaFoldDB" id="A0A7X1E9T3"/>
<dbReference type="GO" id="GO:0031222">
    <property type="term" value="P:arabinan catabolic process"/>
    <property type="evidence" value="ECO:0007669"/>
    <property type="project" value="TreeGrafter"/>
</dbReference>
<keyword evidence="6" id="KW-1185">Reference proteome</keyword>
<keyword evidence="2" id="KW-0732">Signal</keyword>
<dbReference type="PANTHER" id="PTHR42721">
    <property type="entry name" value="SUGAR HYDROLASE-RELATED"/>
    <property type="match status" value="1"/>
</dbReference>
<dbReference type="GO" id="GO:0046556">
    <property type="term" value="F:alpha-L-arabinofuranosidase activity"/>
    <property type="evidence" value="ECO:0007669"/>
    <property type="project" value="TreeGrafter"/>
</dbReference>
<dbReference type="Gene3D" id="2.60.40.10">
    <property type="entry name" value="Immunoglobulins"/>
    <property type="match status" value="1"/>
</dbReference>
<dbReference type="InterPro" id="IPR044993">
    <property type="entry name" value="BXL"/>
</dbReference>
<dbReference type="PANTHER" id="PTHR42721:SF3">
    <property type="entry name" value="BETA-D-XYLOSIDASE 5-RELATED"/>
    <property type="match status" value="1"/>
</dbReference>
<dbReference type="Pfam" id="PF01915">
    <property type="entry name" value="Glyco_hydro_3_C"/>
    <property type="match status" value="1"/>
</dbReference>
<gene>
    <name evidence="5" type="ORF">H5P27_15805</name>
</gene>
<dbReference type="Pfam" id="PF07691">
    <property type="entry name" value="PA14"/>
    <property type="match status" value="1"/>
</dbReference>
<dbReference type="SMART" id="SM00758">
    <property type="entry name" value="PA14"/>
    <property type="match status" value="1"/>
</dbReference>
<evidence type="ECO:0000256" key="3">
    <source>
        <dbReference type="ARBA" id="ARBA00022801"/>
    </source>
</evidence>
<dbReference type="Pfam" id="PF14310">
    <property type="entry name" value="Fn3-like"/>
    <property type="match status" value="1"/>
</dbReference>
<dbReference type="InterPro" id="IPR002772">
    <property type="entry name" value="Glyco_hydro_3_C"/>
</dbReference>
<accession>A0A7X1E9T3</accession>
<dbReference type="SMART" id="SM01217">
    <property type="entry name" value="Fn3_like"/>
    <property type="match status" value="1"/>
</dbReference>
<dbReference type="InterPro" id="IPR036881">
    <property type="entry name" value="Glyco_hydro_3_C_sf"/>
</dbReference>
<evidence type="ECO:0000256" key="2">
    <source>
        <dbReference type="ARBA" id="ARBA00022729"/>
    </source>
</evidence>
<feature type="domain" description="PA14" evidence="4">
    <location>
        <begin position="471"/>
        <end position="610"/>
    </location>
</feature>
<dbReference type="InterPro" id="IPR013783">
    <property type="entry name" value="Ig-like_fold"/>
</dbReference>
<dbReference type="PROSITE" id="PS51820">
    <property type="entry name" value="PA14"/>
    <property type="match status" value="1"/>
</dbReference>
<keyword evidence="3 5" id="KW-0378">Hydrolase</keyword>